<dbReference type="EMBL" id="FP929125">
    <property type="protein sequence ID" value="CBX94742.1"/>
    <property type="molecule type" value="Genomic_DNA"/>
</dbReference>
<dbReference type="VEuPathDB" id="FungiDB:LEMA_uP117450.1"/>
<name>E4ZU32_LEPMJ</name>
<gene>
    <name evidence="1" type="ORF">LEMA_uP117450.1</name>
</gene>
<keyword evidence="2" id="KW-1185">Reference proteome</keyword>
<proteinExistence type="predicted"/>
<reference evidence="2" key="1">
    <citation type="journal article" date="2011" name="Nat. Commun.">
        <title>Effector diversification within compartments of the Leptosphaeria maculans genome affected by Repeat-Induced Point mutations.</title>
        <authorList>
            <person name="Rouxel T."/>
            <person name="Grandaubert J."/>
            <person name="Hane J.K."/>
            <person name="Hoede C."/>
            <person name="van de Wouw A.P."/>
            <person name="Couloux A."/>
            <person name="Dominguez V."/>
            <person name="Anthouard V."/>
            <person name="Bally P."/>
            <person name="Bourras S."/>
            <person name="Cozijnsen A.J."/>
            <person name="Ciuffetti L.M."/>
            <person name="Degrave A."/>
            <person name="Dilmaghani A."/>
            <person name="Duret L."/>
            <person name="Fudal I."/>
            <person name="Goodwin S.B."/>
            <person name="Gout L."/>
            <person name="Glaser N."/>
            <person name="Linglin J."/>
            <person name="Kema G.H.J."/>
            <person name="Lapalu N."/>
            <person name="Lawrence C.B."/>
            <person name="May K."/>
            <person name="Meyer M."/>
            <person name="Ollivier B."/>
            <person name="Poulain J."/>
            <person name="Schoch C.L."/>
            <person name="Simon A."/>
            <person name="Spatafora J.W."/>
            <person name="Stachowiak A."/>
            <person name="Turgeon B.G."/>
            <person name="Tyler B.M."/>
            <person name="Vincent D."/>
            <person name="Weissenbach J."/>
            <person name="Amselem J."/>
            <person name="Quesneville H."/>
            <person name="Oliver R.P."/>
            <person name="Wincker P."/>
            <person name="Balesdent M.-H."/>
            <person name="Howlett B.J."/>
        </authorList>
    </citation>
    <scope>NUCLEOTIDE SEQUENCE [LARGE SCALE GENOMIC DNA]</scope>
    <source>
        <strain evidence="2">JN3 / isolate v23.1.3 / race Av1-4-5-6-7-8</strain>
    </source>
</reference>
<organism evidence="2">
    <name type="scientific">Leptosphaeria maculans (strain JN3 / isolate v23.1.3 / race Av1-4-5-6-7-8)</name>
    <name type="common">Blackleg fungus</name>
    <name type="synonym">Phoma lingam</name>
    <dbReference type="NCBI Taxonomy" id="985895"/>
    <lineage>
        <taxon>Eukaryota</taxon>
        <taxon>Fungi</taxon>
        <taxon>Dikarya</taxon>
        <taxon>Ascomycota</taxon>
        <taxon>Pezizomycotina</taxon>
        <taxon>Dothideomycetes</taxon>
        <taxon>Pleosporomycetidae</taxon>
        <taxon>Pleosporales</taxon>
        <taxon>Pleosporineae</taxon>
        <taxon>Leptosphaeriaceae</taxon>
        <taxon>Plenodomus</taxon>
        <taxon>Plenodomus lingam/Leptosphaeria maculans species complex</taxon>
    </lineage>
</organism>
<dbReference type="Proteomes" id="UP000002668">
    <property type="component" value="Genome"/>
</dbReference>
<dbReference type="InParanoid" id="E4ZU32"/>
<protein>
    <submittedName>
        <fullName evidence="1">Predicted protein</fullName>
    </submittedName>
</protein>
<dbReference type="HOGENOM" id="CLU_2622460_0_0_1"/>
<evidence type="ECO:0000313" key="1">
    <source>
        <dbReference type="EMBL" id="CBX94742.1"/>
    </source>
</evidence>
<evidence type="ECO:0000313" key="2">
    <source>
        <dbReference type="Proteomes" id="UP000002668"/>
    </source>
</evidence>
<sequence>MDVEHFTAPKREFPKKKCGACTWFSRHRVGVLTQSQASWAQPDPWANALSSCSPYTHILNCTLSAPLSAQPVRSTRMQ</sequence>
<accession>E4ZU32</accession>
<dbReference type="AlphaFoldDB" id="E4ZU32"/>